<accession>A0ABP9TNY6</accession>
<reference evidence="3" key="1">
    <citation type="journal article" date="2019" name="Int. J. Syst. Evol. Microbiol.">
        <title>The Global Catalogue of Microorganisms (GCM) 10K type strain sequencing project: providing services to taxonomists for standard genome sequencing and annotation.</title>
        <authorList>
            <consortium name="The Broad Institute Genomics Platform"/>
            <consortium name="The Broad Institute Genome Sequencing Center for Infectious Disease"/>
            <person name="Wu L."/>
            <person name="Ma J."/>
        </authorList>
    </citation>
    <scope>NUCLEOTIDE SEQUENCE [LARGE SCALE GENOMIC DNA]</scope>
    <source>
        <strain evidence="3">JCM 18952</strain>
    </source>
</reference>
<dbReference type="PANTHER" id="PTHR43649">
    <property type="entry name" value="ARABINOSE-BINDING PROTEIN-RELATED"/>
    <property type="match status" value="1"/>
</dbReference>
<proteinExistence type="predicted"/>
<sequence length="421" mass="44483">MKKRNLKGAVVAGAAAAALLLTSCGFGGGDDGGNKNADGSGAVTTLDMMVPSYSDGTKTLWEKVIKDFEAANTDVKVNLEMQSWENIEGVLKTKIQGNKAPDIYNGGAFAEFAAEGLLAPASDIASEATVADFQPSFADNEKVDGTQYGLPLIASARALFYNKTLMKEAGVADVPTTWDELHDAAKAVSGKTKADGYGMPLGNEEAQGESLIWFAGNGGNFGDATKISVDTPANLEAAEYMQKMIKDGVTQKNPGSTQRTPMLNTFVQGKLGFAYALPQNVGQIKTENPDLEYGIAPVATKSGEPATLGVADRLMSFKNDGTKAEAVTKFMDYFFSADVYTEWVSAEGFLPTTQSGSDKLAGDETLKPFLDMLPNAVFYPTTNPEWNATDGAFKSLMGQIATGKSAADVLKEIQAKADAAK</sequence>
<comment type="caution">
    <text evidence="2">The sequence shown here is derived from an EMBL/GenBank/DDBJ whole genome shotgun (WGS) entry which is preliminary data.</text>
</comment>
<dbReference type="PANTHER" id="PTHR43649:SF30">
    <property type="entry name" value="ABC TRANSPORTER SUBSTRATE-BINDING PROTEIN"/>
    <property type="match status" value="1"/>
</dbReference>
<feature type="signal peptide" evidence="1">
    <location>
        <begin position="1"/>
        <end position="27"/>
    </location>
</feature>
<dbReference type="InterPro" id="IPR006059">
    <property type="entry name" value="SBP"/>
</dbReference>
<dbReference type="SUPFAM" id="SSF53850">
    <property type="entry name" value="Periplasmic binding protein-like II"/>
    <property type="match status" value="1"/>
</dbReference>
<protein>
    <submittedName>
        <fullName evidence="2">Extracellular solute-binding protein</fullName>
    </submittedName>
</protein>
<dbReference type="EMBL" id="BAABLK010000027">
    <property type="protein sequence ID" value="GAA5227165.1"/>
    <property type="molecule type" value="Genomic_DNA"/>
</dbReference>
<name>A0ABP9TNY6_9MICC</name>
<dbReference type="Proteomes" id="UP001501257">
    <property type="component" value="Unassembled WGS sequence"/>
</dbReference>
<dbReference type="InterPro" id="IPR050490">
    <property type="entry name" value="Bact_solute-bd_prot1"/>
</dbReference>
<dbReference type="RefSeq" id="WP_210101595.1">
    <property type="nucleotide sequence ID" value="NZ_BAABLK010000027.1"/>
</dbReference>
<feature type="chain" id="PRO_5046931186" evidence="1">
    <location>
        <begin position="28"/>
        <end position="421"/>
    </location>
</feature>
<keyword evidence="1" id="KW-0732">Signal</keyword>
<gene>
    <name evidence="2" type="ORF">GCM10025778_16980</name>
</gene>
<dbReference type="Gene3D" id="3.40.190.10">
    <property type="entry name" value="Periplasmic binding protein-like II"/>
    <property type="match status" value="2"/>
</dbReference>
<evidence type="ECO:0000313" key="2">
    <source>
        <dbReference type="EMBL" id="GAA5227165.1"/>
    </source>
</evidence>
<evidence type="ECO:0000313" key="3">
    <source>
        <dbReference type="Proteomes" id="UP001501257"/>
    </source>
</evidence>
<evidence type="ECO:0000256" key="1">
    <source>
        <dbReference type="SAM" id="SignalP"/>
    </source>
</evidence>
<dbReference type="Pfam" id="PF01547">
    <property type="entry name" value="SBP_bac_1"/>
    <property type="match status" value="1"/>
</dbReference>
<organism evidence="2 3">
    <name type="scientific">Paeniglutamicibacter antarcticus</name>
    <dbReference type="NCBI Taxonomy" id="494023"/>
    <lineage>
        <taxon>Bacteria</taxon>
        <taxon>Bacillati</taxon>
        <taxon>Actinomycetota</taxon>
        <taxon>Actinomycetes</taxon>
        <taxon>Micrococcales</taxon>
        <taxon>Micrococcaceae</taxon>
        <taxon>Paeniglutamicibacter</taxon>
    </lineage>
</organism>
<dbReference type="PROSITE" id="PS51257">
    <property type="entry name" value="PROKAR_LIPOPROTEIN"/>
    <property type="match status" value="1"/>
</dbReference>
<keyword evidence="3" id="KW-1185">Reference proteome</keyword>